<organism evidence="2 3">
    <name type="scientific">Streptomyces nogalater</name>
    <dbReference type="NCBI Taxonomy" id="38314"/>
    <lineage>
        <taxon>Bacteria</taxon>
        <taxon>Bacillati</taxon>
        <taxon>Actinomycetota</taxon>
        <taxon>Actinomycetes</taxon>
        <taxon>Kitasatosporales</taxon>
        <taxon>Streptomycetaceae</taxon>
        <taxon>Streptomyces</taxon>
    </lineage>
</organism>
<evidence type="ECO:0000313" key="2">
    <source>
        <dbReference type="EMBL" id="MFC5654450.1"/>
    </source>
</evidence>
<dbReference type="RefSeq" id="WP_344347218.1">
    <property type="nucleotide sequence ID" value="NZ_BAAASM010000009.1"/>
</dbReference>
<sequence length="293" mass="32857">MTTAVAVPAVPVTRMVRSLTAAVHVRALRYVGVTDREITVHARLINPAQLRRAFRGEPIGWDVERRILSLPIPREARLYDTTSPLGARRRLRALHTLGWPYRDLAAALGWPMHKVGNFLDEQHEQAVPVIEHLAVCALYDQRWTWAPEEHGIPADEAEQARLAAKIGQCASPLAWDDDALDDPRARPRTGPANKGDFGAADPAAALRRLAGDQVLMSGRTRTLAIAYAARYLDMPWDIMAERLDMDEESLRRTWERIKVRVRTEAGGARTWVDEPRFTDPDYIAAANRQRAAA</sequence>
<reference evidence="3" key="1">
    <citation type="journal article" date="2019" name="Int. J. Syst. Evol. Microbiol.">
        <title>The Global Catalogue of Microorganisms (GCM) 10K type strain sequencing project: providing services to taxonomists for standard genome sequencing and annotation.</title>
        <authorList>
            <consortium name="The Broad Institute Genomics Platform"/>
            <consortium name="The Broad Institute Genome Sequencing Center for Infectious Disease"/>
            <person name="Wu L."/>
            <person name="Ma J."/>
        </authorList>
    </citation>
    <scope>NUCLEOTIDE SEQUENCE [LARGE SCALE GENOMIC DNA]</scope>
    <source>
        <strain evidence="3">KCTC 5701</strain>
    </source>
</reference>
<dbReference type="EMBL" id="JBHSOE010000003">
    <property type="protein sequence ID" value="MFC5654450.1"/>
    <property type="molecule type" value="Genomic_DNA"/>
</dbReference>
<name>A0ABW0W8D8_STRNO</name>
<accession>A0ABW0W8D8</accession>
<proteinExistence type="predicted"/>
<dbReference type="Proteomes" id="UP001596065">
    <property type="component" value="Unassembled WGS sequence"/>
</dbReference>
<feature type="region of interest" description="Disordered" evidence="1">
    <location>
        <begin position="174"/>
        <end position="199"/>
    </location>
</feature>
<keyword evidence="3" id="KW-1185">Reference proteome</keyword>
<protein>
    <submittedName>
        <fullName evidence="2">Uncharacterized protein</fullName>
    </submittedName>
</protein>
<comment type="caution">
    <text evidence="2">The sequence shown here is derived from an EMBL/GenBank/DDBJ whole genome shotgun (WGS) entry which is preliminary data.</text>
</comment>
<gene>
    <name evidence="2" type="ORF">ACFP3J_02950</name>
</gene>
<evidence type="ECO:0000256" key="1">
    <source>
        <dbReference type="SAM" id="MobiDB-lite"/>
    </source>
</evidence>
<evidence type="ECO:0000313" key="3">
    <source>
        <dbReference type="Proteomes" id="UP001596065"/>
    </source>
</evidence>